<dbReference type="InterPro" id="IPR010374">
    <property type="entry name" value="DUF969"/>
</dbReference>
<dbReference type="RefSeq" id="WP_055267978.1">
    <property type="nucleotide sequence ID" value="NZ_CABIXQ010000026.1"/>
</dbReference>
<dbReference type="AlphaFoldDB" id="A0A174KG29"/>
<dbReference type="Proteomes" id="UP000095594">
    <property type="component" value="Unassembled WGS sequence"/>
</dbReference>
<feature type="transmembrane region" description="Helical" evidence="1">
    <location>
        <begin position="188"/>
        <end position="205"/>
    </location>
</feature>
<keyword evidence="1" id="KW-0812">Transmembrane</keyword>
<keyword evidence="1" id="KW-0472">Membrane</keyword>
<dbReference type="EMBL" id="CYZX01000026">
    <property type="protein sequence ID" value="CUP11104.1"/>
    <property type="molecule type" value="Genomic_DNA"/>
</dbReference>
<evidence type="ECO:0000313" key="3">
    <source>
        <dbReference type="Proteomes" id="UP000095594"/>
    </source>
</evidence>
<feature type="transmembrane region" description="Helical" evidence="1">
    <location>
        <begin position="54"/>
        <end position="73"/>
    </location>
</feature>
<evidence type="ECO:0000313" key="2">
    <source>
        <dbReference type="EMBL" id="CUP11104.1"/>
    </source>
</evidence>
<evidence type="ECO:0000256" key="1">
    <source>
        <dbReference type="SAM" id="Phobius"/>
    </source>
</evidence>
<name>A0A174KG29_9CLOT</name>
<reference evidence="2 3" key="1">
    <citation type="submission" date="2015-09" db="EMBL/GenBank/DDBJ databases">
        <authorList>
            <consortium name="Pathogen Informatics"/>
        </authorList>
    </citation>
    <scope>NUCLEOTIDE SEQUENCE [LARGE SCALE GENOMIC DNA]</scope>
    <source>
        <strain evidence="2 3">2789STDY5834856</strain>
    </source>
</reference>
<sequence>MVLIGILIVIIGFALKFDSIAVIIISAIATGLAAHMDINEILIILGKTFVNQRLMTIFILTLPVIGISERYGLKEKAVQLIKQVKNLSTGKLLTLYCLLRQIGGAMSLRISGHPQFVRPLINPMAQGAAIGKYGEIDKKTEEKIKAAAASMDNYGNFYGQNLFLASSGVLLVANTLTELGYPTNGIDVAKASIVIAVVAFVFVLVQNMMLDKKLDKQYGINSKTKK</sequence>
<dbReference type="Pfam" id="PF06149">
    <property type="entry name" value="DUF969"/>
    <property type="match status" value="1"/>
</dbReference>
<feature type="transmembrane region" description="Helical" evidence="1">
    <location>
        <begin position="157"/>
        <end position="176"/>
    </location>
</feature>
<gene>
    <name evidence="2" type="ORF">ERS852471_03017</name>
</gene>
<proteinExistence type="predicted"/>
<keyword evidence="1" id="KW-1133">Transmembrane helix</keyword>
<accession>A0A174KG29</accession>
<feature type="transmembrane region" description="Helical" evidence="1">
    <location>
        <begin position="7"/>
        <end position="34"/>
    </location>
</feature>
<protein>
    <submittedName>
        <fullName evidence="2">Permease</fullName>
    </submittedName>
</protein>
<organism evidence="2 3">
    <name type="scientific">Clostridium disporicum</name>
    <dbReference type="NCBI Taxonomy" id="84024"/>
    <lineage>
        <taxon>Bacteria</taxon>
        <taxon>Bacillati</taxon>
        <taxon>Bacillota</taxon>
        <taxon>Clostridia</taxon>
        <taxon>Eubacteriales</taxon>
        <taxon>Clostridiaceae</taxon>
        <taxon>Clostridium</taxon>
    </lineage>
</organism>
<dbReference type="OrthoDB" id="80065at2"/>